<dbReference type="Pfam" id="PF00535">
    <property type="entry name" value="Glycos_transf_2"/>
    <property type="match status" value="1"/>
</dbReference>
<feature type="transmembrane region" description="Helical" evidence="10">
    <location>
        <begin position="279"/>
        <end position="304"/>
    </location>
</feature>
<keyword evidence="7 10" id="KW-1133">Transmembrane helix</keyword>
<name>A0A1C2E4U6_9PSED</name>
<evidence type="ECO:0000256" key="2">
    <source>
        <dbReference type="ARBA" id="ARBA00022475"/>
    </source>
</evidence>
<evidence type="ECO:0000259" key="11">
    <source>
        <dbReference type="Pfam" id="PF00535"/>
    </source>
</evidence>
<gene>
    <name evidence="12" type="ORF">BBI10_09685</name>
</gene>
<evidence type="ECO:0000256" key="7">
    <source>
        <dbReference type="ARBA" id="ARBA00022989"/>
    </source>
</evidence>
<dbReference type="OrthoDB" id="9811884at2"/>
<keyword evidence="5 12" id="KW-0808">Transferase</keyword>
<evidence type="ECO:0000256" key="9">
    <source>
        <dbReference type="ARBA" id="ARBA00038152"/>
    </source>
</evidence>
<evidence type="ECO:0000256" key="3">
    <source>
        <dbReference type="ARBA" id="ARBA00022519"/>
    </source>
</evidence>
<dbReference type="PANTHER" id="PTHR48090:SF1">
    <property type="entry name" value="PROPHAGE BACTOPRENOL GLUCOSYL TRANSFERASE HOMOLOG"/>
    <property type="match status" value="1"/>
</dbReference>
<keyword evidence="2" id="KW-1003">Cell membrane</keyword>
<feature type="domain" description="Glycosyltransferase 2-like" evidence="11">
    <location>
        <begin position="22"/>
        <end position="183"/>
    </location>
</feature>
<evidence type="ECO:0000256" key="1">
    <source>
        <dbReference type="ARBA" id="ARBA00004651"/>
    </source>
</evidence>
<evidence type="ECO:0000256" key="4">
    <source>
        <dbReference type="ARBA" id="ARBA00022676"/>
    </source>
</evidence>
<keyword evidence="8 10" id="KW-0472">Membrane</keyword>
<evidence type="ECO:0000313" key="13">
    <source>
        <dbReference type="Proteomes" id="UP000095143"/>
    </source>
</evidence>
<keyword evidence="4" id="KW-0328">Glycosyltransferase</keyword>
<dbReference type="FunFam" id="3.90.550.10:FF:000079">
    <property type="entry name" value="Probable glycosyl transferase"/>
    <property type="match status" value="1"/>
</dbReference>
<protein>
    <submittedName>
        <fullName evidence="12">Bactoprenol glucosyl transferase</fullName>
    </submittedName>
</protein>
<dbReference type="Gene3D" id="3.90.550.10">
    <property type="entry name" value="Spore Coat Polysaccharide Biosynthesis Protein SpsA, Chain A"/>
    <property type="match status" value="1"/>
</dbReference>
<dbReference type="AlphaFoldDB" id="A0A1C2E4U6"/>
<evidence type="ECO:0000313" key="12">
    <source>
        <dbReference type="EMBL" id="OCX22024.1"/>
    </source>
</evidence>
<dbReference type="SUPFAM" id="SSF53448">
    <property type="entry name" value="Nucleotide-diphospho-sugar transferases"/>
    <property type="match status" value="1"/>
</dbReference>
<evidence type="ECO:0000256" key="6">
    <source>
        <dbReference type="ARBA" id="ARBA00022692"/>
    </source>
</evidence>
<accession>A0A1C2E4U6</accession>
<sequence length="332" mass="36723">MSIASEGLQSSTASKPQRKLVSIIIPFYNEEDNVAATLEEIGRCVNHDLYDWEVIAVNDGSSDATLAVLEASRPHNVSLVIVDLSRNFGKEAALSAGLEQARGAAVIPLDADLQDPPELLAEMLALWENGHDVVLAKRIDRSSDGALKRMTARAFYKVINRLSDVEIPNDVGDFRLMDRRVVDVLCSLPETRRFMKGLFAWAGFRTTTVNYTRPERALGTTKFSGWKLWNLALEGITSFSIAPLKIWTYIGFGVALLSFMYGGFIVITTLMFGADVPGYASLASMMLFMSGLQMMGLGVLGEYVGRTYLESKNRPPYVIRSVRNRKAQKHDG</sequence>
<feature type="transmembrane region" description="Helical" evidence="10">
    <location>
        <begin position="246"/>
        <end position="273"/>
    </location>
</feature>
<organism evidence="12 13">
    <name type="scientific">Pseudomonas graminis</name>
    <dbReference type="NCBI Taxonomy" id="158627"/>
    <lineage>
        <taxon>Bacteria</taxon>
        <taxon>Pseudomonadati</taxon>
        <taxon>Pseudomonadota</taxon>
        <taxon>Gammaproteobacteria</taxon>
        <taxon>Pseudomonadales</taxon>
        <taxon>Pseudomonadaceae</taxon>
        <taxon>Pseudomonas</taxon>
    </lineage>
</organism>
<evidence type="ECO:0000256" key="5">
    <source>
        <dbReference type="ARBA" id="ARBA00022679"/>
    </source>
</evidence>
<dbReference type="RefSeq" id="WP_065988470.1">
    <property type="nucleotide sequence ID" value="NZ_MDEN01000060.1"/>
</dbReference>
<evidence type="ECO:0000256" key="8">
    <source>
        <dbReference type="ARBA" id="ARBA00023136"/>
    </source>
</evidence>
<dbReference type="GO" id="GO:0016757">
    <property type="term" value="F:glycosyltransferase activity"/>
    <property type="evidence" value="ECO:0007669"/>
    <property type="project" value="UniProtKB-KW"/>
</dbReference>
<keyword evidence="6 10" id="KW-0812">Transmembrane</keyword>
<evidence type="ECO:0000256" key="10">
    <source>
        <dbReference type="SAM" id="Phobius"/>
    </source>
</evidence>
<comment type="caution">
    <text evidence="12">The sequence shown here is derived from an EMBL/GenBank/DDBJ whole genome shotgun (WGS) entry which is preliminary data.</text>
</comment>
<reference evidence="12 13" key="1">
    <citation type="submission" date="2016-08" db="EMBL/GenBank/DDBJ databases">
        <title>Whole genome sequence of Pseudomonas graminis strain UASWS1507, a potential biological control agent for agriculture.</title>
        <authorList>
            <person name="Crovadore J."/>
            <person name="Calmin G."/>
            <person name="Chablais R."/>
            <person name="Cochard B."/>
            <person name="Lefort F."/>
        </authorList>
    </citation>
    <scope>NUCLEOTIDE SEQUENCE [LARGE SCALE GENOMIC DNA]</scope>
    <source>
        <strain evidence="12 13">UASWS1507</strain>
    </source>
</reference>
<keyword evidence="3" id="KW-0997">Cell inner membrane</keyword>
<dbReference type="PANTHER" id="PTHR48090">
    <property type="entry name" value="UNDECAPRENYL-PHOSPHATE 4-DEOXY-4-FORMAMIDO-L-ARABINOSE TRANSFERASE-RELATED"/>
    <property type="match status" value="1"/>
</dbReference>
<proteinExistence type="inferred from homology"/>
<dbReference type="InterPro" id="IPR050256">
    <property type="entry name" value="Glycosyltransferase_2"/>
</dbReference>
<dbReference type="CDD" id="cd04187">
    <property type="entry name" value="DPM1_like_bac"/>
    <property type="match status" value="1"/>
</dbReference>
<comment type="similarity">
    <text evidence="9">Belongs to the glycosyltransferase 2 family. GtrB subfamily.</text>
</comment>
<comment type="subcellular location">
    <subcellularLocation>
        <location evidence="1">Cell membrane</location>
        <topology evidence="1">Multi-pass membrane protein</topology>
    </subcellularLocation>
</comment>
<dbReference type="Proteomes" id="UP000095143">
    <property type="component" value="Unassembled WGS sequence"/>
</dbReference>
<dbReference type="InterPro" id="IPR001173">
    <property type="entry name" value="Glyco_trans_2-like"/>
</dbReference>
<dbReference type="InterPro" id="IPR029044">
    <property type="entry name" value="Nucleotide-diphossugar_trans"/>
</dbReference>
<dbReference type="GO" id="GO:0005886">
    <property type="term" value="C:plasma membrane"/>
    <property type="evidence" value="ECO:0007669"/>
    <property type="project" value="UniProtKB-SubCell"/>
</dbReference>
<dbReference type="EMBL" id="MDEN01000060">
    <property type="protein sequence ID" value="OCX22024.1"/>
    <property type="molecule type" value="Genomic_DNA"/>
</dbReference>